<evidence type="ECO:0000313" key="5">
    <source>
        <dbReference type="EMBL" id="NWV20776.1"/>
    </source>
</evidence>
<organism evidence="5 6">
    <name type="scientific">Origma solitaria</name>
    <dbReference type="NCBI Taxonomy" id="720586"/>
    <lineage>
        <taxon>Eukaryota</taxon>
        <taxon>Metazoa</taxon>
        <taxon>Chordata</taxon>
        <taxon>Craniata</taxon>
        <taxon>Vertebrata</taxon>
        <taxon>Euteleostomi</taxon>
        <taxon>Archelosauria</taxon>
        <taxon>Archosauria</taxon>
        <taxon>Dinosauria</taxon>
        <taxon>Saurischia</taxon>
        <taxon>Theropoda</taxon>
        <taxon>Coelurosauria</taxon>
        <taxon>Aves</taxon>
        <taxon>Neognathae</taxon>
        <taxon>Neoaves</taxon>
        <taxon>Telluraves</taxon>
        <taxon>Australaves</taxon>
        <taxon>Passeriformes</taxon>
        <taxon>Meliphagoidea</taxon>
        <taxon>Acanthizidae</taxon>
        <taxon>Origma</taxon>
    </lineage>
</organism>
<protein>
    <submittedName>
        <fullName evidence="5">CR1L protein</fullName>
    </submittedName>
</protein>
<dbReference type="AlphaFoldDB" id="A0A7K6D1C3"/>
<sequence>CREPPRFAFAEPLEVPQQSYPEGAVVRYRCRPGYVRNGAASPTVTCLPNSSWSEPPPFCIGKSCGQPEIENGDFHTTTDLRFGATVTFTCHIG</sequence>
<dbReference type="SUPFAM" id="SSF57535">
    <property type="entry name" value="Complement control module/SCR domain"/>
    <property type="match status" value="1"/>
</dbReference>
<dbReference type="CDD" id="cd00033">
    <property type="entry name" value="CCP"/>
    <property type="match status" value="1"/>
</dbReference>
<comment type="caution">
    <text evidence="5">The sequence shown here is derived from an EMBL/GenBank/DDBJ whole genome shotgun (WGS) entry which is preliminary data.</text>
</comment>
<dbReference type="InterPro" id="IPR035976">
    <property type="entry name" value="Sushi/SCR/CCP_sf"/>
</dbReference>
<dbReference type="SMART" id="SM00032">
    <property type="entry name" value="CCP"/>
    <property type="match status" value="1"/>
</dbReference>
<dbReference type="Proteomes" id="UP000571324">
    <property type="component" value="Unassembled WGS sequence"/>
</dbReference>
<reference evidence="5 6" key="1">
    <citation type="submission" date="2019-09" db="EMBL/GenBank/DDBJ databases">
        <title>Bird 10,000 Genomes (B10K) Project - Family phase.</title>
        <authorList>
            <person name="Zhang G."/>
        </authorList>
    </citation>
    <scope>NUCLEOTIDE SEQUENCE [LARGE SCALE GENOMIC DNA]</scope>
    <source>
        <strain evidence="5">B10K-DU-029-52</strain>
    </source>
</reference>
<feature type="non-terminal residue" evidence="5">
    <location>
        <position position="1"/>
    </location>
</feature>
<keyword evidence="3" id="KW-0768">Sushi</keyword>
<evidence type="ECO:0000256" key="2">
    <source>
        <dbReference type="ARBA" id="ARBA00023157"/>
    </source>
</evidence>
<evidence type="ECO:0000313" key="6">
    <source>
        <dbReference type="Proteomes" id="UP000571324"/>
    </source>
</evidence>
<dbReference type="PROSITE" id="PS50923">
    <property type="entry name" value="SUSHI"/>
    <property type="match status" value="1"/>
</dbReference>
<evidence type="ECO:0000259" key="4">
    <source>
        <dbReference type="PROSITE" id="PS50923"/>
    </source>
</evidence>
<name>A0A7K6D1C3_9PASS</name>
<evidence type="ECO:0000256" key="3">
    <source>
        <dbReference type="PROSITE-ProRule" id="PRU00302"/>
    </source>
</evidence>
<evidence type="ECO:0000256" key="1">
    <source>
        <dbReference type="ARBA" id="ARBA00022737"/>
    </source>
</evidence>
<proteinExistence type="predicted"/>
<dbReference type="InterPro" id="IPR051277">
    <property type="entry name" value="SEZ6_CSMD_C4BPB_Regulators"/>
</dbReference>
<keyword evidence="6" id="KW-1185">Reference proteome</keyword>
<dbReference type="PANTHER" id="PTHR45656">
    <property type="entry name" value="PROTEIN CBR-CLEC-78"/>
    <property type="match status" value="1"/>
</dbReference>
<dbReference type="PANTHER" id="PTHR45656:SF15">
    <property type="entry name" value="SUSHI DOMAIN-CONTAINING PROTEIN"/>
    <property type="match status" value="1"/>
</dbReference>
<dbReference type="Pfam" id="PF00084">
    <property type="entry name" value="Sushi"/>
    <property type="match status" value="2"/>
</dbReference>
<dbReference type="OrthoDB" id="6127264at2759"/>
<keyword evidence="1" id="KW-0677">Repeat</keyword>
<feature type="domain" description="Sushi" evidence="4">
    <location>
        <begin position="1"/>
        <end position="61"/>
    </location>
</feature>
<dbReference type="Gene3D" id="2.10.70.10">
    <property type="entry name" value="Complement Module, domain 1"/>
    <property type="match status" value="2"/>
</dbReference>
<keyword evidence="2" id="KW-1015">Disulfide bond</keyword>
<gene>
    <name evidence="5" type="primary">Cr1l_0</name>
    <name evidence="5" type="ORF">ORISOL_R01401</name>
</gene>
<dbReference type="InterPro" id="IPR000436">
    <property type="entry name" value="Sushi_SCR_CCP_dom"/>
</dbReference>
<accession>A0A7K6D1C3</accession>
<comment type="caution">
    <text evidence="3">Lacks conserved residue(s) required for the propagation of feature annotation.</text>
</comment>
<feature type="non-terminal residue" evidence="5">
    <location>
        <position position="93"/>
    </location>
</feature>
<dbReference type="EMBL" id="VZRL01002291">
    <property type="protein sequence ID" value="NWV20776.1"/>
    <property type="molecule type" value="Genomic_DNA"/>
</dbReference>